<reference evidence="1 2" key="1">
    <citation type="submission" date="2011-08" db="EMBL/GenBank/DDBJ databases">
        <title>The Genome Sequence of Clostridium orbiscindens 1_3_50AFAA.</title>
        <authorList>
            <consortium name="The Broad Institute Genome Sequencing Platform"/>
            <person name="Earl A."/>
            <person name="Ward D."/>
            <person name="Feldgarden M."/>
            <person name="Gevers D."/>
            <person name="Daigneault M."/>
            <person name="Strauss J."/>
            <person name="Allen-Vercoe E."/>
            <person name="Young S.K."/>
            <person name="Zeng Q."/>
            <person name="Gargeya S."/>
            <person name="Fitzgerald M."/>
            <person name="Haas B."/>
            <person name="Abouelleil A."/>
            <person name="Alvarado L."/>
            <person name="Arachchi H.M."/>
            <person name="Berlin A."/>
            <person name="Brown A."/>
            <person name="Chapman S.B."/>
            <person name="Chen Z."/>
            <person name="Dunbar C."/>
            <person name="Freedman E."/>
            <person name="Gearin G."/>
            <person name="Gellesch M."/>
            <person name="Goldberg J."/>
            <person name="Griggs A."/>
            <person name="Gujja S."/>
            <person name="Heiman D."/>
            <person name="Howarth C."/>
            <person name="Larson L."/>
            <person name="Lui A."/>
            <person name="MacDonald P.J.P."/>
            <person name="Montmayeur A."/>
            <person name="Murphy C."/>
            <person name="Neiman D."/>
            <person name="Pearson M."/>
            <person name="Priest M."/>
            <person name="Roberts A."/>
            <person name="Saif S."/>
            <person name="Shea T."/>
            <person name="Shenoy N."/>
            <person name="Sisk P."/>
            <person name="Stolte C."/>
            <person name="Sykes S."/>
            <person name="Wortman J."/>
            <person name="Nusbaum C."/>
            <person name="Birren B."/>
        </authorList>
    </citation>
    <scope>NUCLEOTIDE SEQUENCE [LARGE SCALE GENOMIC DNA]</scope>
    <source>
        <strain evidence="1 2">1_3_50AFAA</strain>
    </source>
</reference>
<sequence>MHQDALHELMENFRRQLLNIQVTIHDLQELIHSLNVFLLILQFRFHLWDVRFTLLLLCMARNPLCC</sequence>
<protein>
    <submittedName>
        <fullName evidence="1">Uncharacterized protein</fullName>
    </submittedName>
</protein>
<accession>A0A096CEZ3</accession>
<comment type="caution">
    <text evidence="1">The sequence shown here is derived from an EMBL/GenBank/DDBJ whole genome shotgun (WGS) entry which is preliminary data.</text>
</comment>
<dbReference type="HOGENOM" id="CLU_2824803_0_0_9"/>
<organism evidence="1 2">
    <name type="scientific">Flavonifractor plautii 1_3_50AFAA</name>
    <dbReference type="NCBI Taxonomy" id="742738"/>
    <lineage>
        <taxon>Bacteria</taxon>
        <taxon>Bacillati</taxon>
        <taxon>Bacillota</taxon>
        <taxon>Clostridia</taxon>
        <taxon>Eubacteriales</taxon>
        <taxon>Oscillospiraceae</taxon>
        <taxon>Flavonifractor</taxon>
    </lineage>
</organism>
<keyword evidence="2" id="KW-1185">Reference proteome</keyword>
<dbReference type="Proteomes" id="UP000029585">
    <property type="component" value="Unassembled WGS sequence"/>
</dbReference>
<evidence type="ECO:0000313" key="1">
    <source>
        <dbReference type="EMBL" id="KGF53492.1"/>
    </source>
</evidence>
<proteinExistence type="predicted"/>
<dbReference type="EMBL" id="ADLO01000110">
    <property type="protein sequence ID" value="KGF53492.1"/>
    <property type="molecule type" value="Genomic_DNA"/>
</dbReference>
<name>A0A096CEZ3_FLAPL</name>
<gene>
    <name evidence="1" type="ORF">HMPREF9460_03628</name>
</gene>
<dbReference type="AlphaFoldDB" id="A0A096CEZ3"/>
<evidence type="ECO:0000313" key="2">
    <source>
        <dbReference type="Proteomes" id="UP000029585"/>
    </source>
</evidence>